<dbReference type="InterPro" id="IPR001869">
    <property type="entry name" value="Thiol_cytolysin"/>
</dbReference>
<dbReference type="InterPro" id="IPR036363">
    <property type="entry name" value="Thiol_cytolysin_ab_sf"/>
</dbReference>
<evidence type="ECO:0000256" key="1">
    <source>
        <dbReference type="SAM" id="SignalP"/>
    </source>
</evidence>
<gene>
    <name evidence="2" type="ORF">CJ232_11935</name>
</gene>
<feature type="chain" id="PRO_5014639951" evidence="1">
    <location>
        <begin position="25"/>
        <end position="348"/>
    </location>
</feature>
<dbReference type="Gene3D" id="3.40.30.40">
    <property type="entry name" value="Perfringolysin"/>
    <property type="match status" value="1"/>
</dbReference>
<dbReference type="Gene3D" id="3.90.840.10">
    <property type="entry name" value="Thiol-activated cytolysin superfamily/Thiol-activated cytolysin, alpha-beta domain"/>
    <property type="match status" value="1"/>
</dbReference>
<dbReference type="GO" id="GO:0015485">
    <property type="term" value="F:cholesterol binding"/>
    <property type="evidence" value="ECO:0007669"/>
    <property type="project" value="InterPro"/>
</dbReference>
<dbReference type="EMBL" id="PNGI01000047">
    <property type="protein sequence ID" value="PMC07228.1"/>
    <property type="molecule type" value="Genomic_DNA"/>
</dbReference>
<dbReference type="Proteomes" id="UP000235661">
    <property type="component" value="Unassembled WGS sequence"/>
</dbReference>
<dbReference type="AlphaFoldDB" id="A0A2N6Q2K8"/>
<dbReference type="InterPro" id="IPR036359">
    <property type="entry name" value="Thiol_cytolysin_sf"/>
</dbReference>
<comment type="caution">
    <text evidence="2">The sequence shown here is derived from an EMBL/GenBank/DDBJ whole genome shotgun (WGS) entry which is preliminary data.</text>
</comment>
<feature type="signal peptide" evidence="1">
    <location>
        <begin position="1"/>
        <end position="24"/>
    </location>
</feature>
<dbReference type="SUPFAM" id="SSF56978">
    <property type="entry name" value="Perfringolysin"/>
    <property type="match status" value="1"/>
</dbReference>
<dbReference type="Pfam" id="PF01289">
    <property type="entry name" value="Thiol_cytolysin"/>
    <property type="match status" value="1"/>
</dbReference>
<sequence>MKKLSILSCSILACLCFFSCSNENLEENSNKVVDQNKRIFEPIKVPTQSLEWDESFHPYDLYTRAVNYSNEMAVTTSNIFLGGVYTAESIQDLSFKWIQKPLDPIDVSYTFPRYFFDNIQRPSFSSMYRSLNKAVESPNFSGKQSLSFEYDFRQYSYYDELKLAFGANVNILSLFKLSASASNQKIKAKSGLFARIVQKNFSMIMDYPYDGNVFLNNDDLQSVNSQNPLYINSIIFGRMGIIAIESNYTYDELKAAFKAALTAKKVNGELEISSEHKKILQEATLKLFVSGGNGQDVAKIVEGYDEFKNFIINGGEFTRDVPGVPIFFTANHVSDNSVFTTTFEVAEH</sequence>
<evidence type="ECO:0000313" key="2">
    <source>
        <dbReference type="EMBL" id="PMC07228.1"/>
    </source>
</evidence>
<proteinExistence type="predicted"/>
<evidence type="ECO:0000313" key="3">
    <source>
        <dbReference type="Proteomes" id="UP000235661"/>
    </source>
</evidence>
<dbReference type="RefSeq" id="WP_102189148.1">
    <property type="nucleotide sequence ID" value="NZ_CAUPGG010000042.1"/>
</dbReference>
<name>A0A2N6Q2K8_9BACT</name>
<organism evidence="2 3">
    <name type="scientific">Hoylesella timonensis</name>
    <dbReference type="NCBI Taxonomy" id="386414"/>
    <lineage>
        <taxon>Bacteria</taxon>
        <taxon>Pseudomonadati</taxon>
        <taxon>Bacteroidota</taxon>
        <taxon>Bacteroidia</taxon>
        <taxon>Bacteroidales</taxon>
        <taxon>Prevotellaceae</taxon>
        <taxon>Hoylesella</taxon>
    </lineage>
</organism>
<protein>
    <submittedName>
        <fullName evidence="2">Hemolysin</fullName>
    </submittedName>
</protein>
<accession>A0A2N6Q2K8</accession>
<reference evidence="2 3" key="1">
    <citation type="submission" date="2017-09" db="EMBL/GenBank/DDBJ databases">
        <title>Bacterial strain isolated from the female urinary microbiota.</title>
        <authorList>
            <person name="Thomas-White K."/>
            <person name="Kumar N."/>
            <person name="Forster S."/>
            <person name="Putonti C."/>
            <person name="Lawley T."/>
            <person name="Wolfe A.J."/>
        </authorList>
    </citation>
    <scope>NUCLEOTIDE SEQUENCE [LARGE SCALE GENOMIC DNA]</scope>
    <source>
        <strain evidence="2 3">UMB0818</strain>
    </source>
</reference>
<keyword evidence="1" id="KW-0732">Signal</keyword>